<dbReference type="PRINTS" id="PR00946">
    <property type="entry name" value="HGSCAVENGER"/>
</dbReference>
<dbReference type="CDD" id="cd00371">
    <property type="entry name" value="HMA"/>
    <property type="match status" value="1"/>
</dbReference>
<protein>
    <recommendedName>
        <fullName evidence="4">Periplasmic mercury ion-binding protein</fullName>
    </recommendedName>
</protein>
<dbReference type="InterPro" id="IPR001802">
    <property type="entry name" value="MerP/CopZ"/>
</dbReference>
<evidence type="ECO:0000313" key="8">
    <source>
        <dbReference type="Proteomes" id="UP001381174"/>
    </source>
</evidence>
<keyword evidence="8" id="KW-1185">Reference proteome</keyword>
<gene>
    <name evidence="4 7" type="primary">merP</name>
    <name evidence="7" type="ORF">WAT24_02410</name>
</gene>
<dbReference type="SUPFAM" id="SSF55008">
    <property type="entry name" value="HMA, heavy metal-associated domain"/>
    <property type="match status" value="1"/>
</dbReference>
<reference evidence="7 8" key="1">
    <citation type="journal article" date="2014" name="Int. J. Syst. Evol. Microbiol.">
        <title>Fulvimonas yonginensis sp. nov., isolated from greenhouse soil, and emended description of the genus Fulvimonas.</title>
        <authorList>
            <person name="Ahn J.H."/>
            <person name="Kim S.J."/>
            <person name="Weon H.Y."/>
            <person name="Hong S.B."/>
            <person name="Seok S.J."/>
            <person name="Kwon S.W."/>
        </authorList>
    </citation>
    <scope>NUCLEOTIDE SEQUENCE [LARGE SCALE GENOMIC DNA]</scope>
    <source>
        <strain evidence="7 8">KACC 16952</strain>
    </source>
</reference>
<comment type="caution">
    <text evidence="7">The sequence shown here is derived from an EMBL/GenBank/DDBJ whole genome shotgun (WGS) entry which is preliminary data.</text>
</comment>
<evidence type="ECO:0000256" key="4">
    <source>
        <dbReference type="RuleBase" id="RU361212"/>
    </source>
</evidence>
<evidence type="ECO:0000256" key="2">
    <source>
        <dbReference type="ARBA" id="ARBA00022466"/>
    </source>
</evidence>
<dbReference type="InterPro" id="IPR036163">
    <property type="entry name" value="HMA_dom_sf"/>
</dbReference>
<accession>A0ABU8J937</accession>
<dbReference type="EMBL" id="JBBBNY010000001">
    <property type="protein sequence ID" value="MEI7035607.1"/>
    <property type="molecule type" value="Genomic_DNA"/>
</dbReference>
<sequence>MKTNLAFALLLAAMPVASMAATRTTTLDVPGMTCPTCPITIRKSLEKVPGVNAVAWDVKQKTVTVKYDDSKTEPAELARASADAGYPATIHH</sequence>
<dbReference type="InterPro" id="IPR006121">
    <property type="entry name" value="HMA_dom"/>
</dbReference>
<feature type="signal peptide" evidence="5">
    <location>
        <begin position="1"/>
        <end position="20"/>
    </location>
</feature>
<feature type="domain" description="HMA" evidence="6">
    <location>
        <begin position="23"/>
        <end position="89"/>
    </location>
</feature>
<dbReference type="PROSITE" id="PS50846">
    <property type="entry name" value="HMA_2"/>
    <property type="match status" value="1"/>
</dbReference>
<dbReference type="RefSeq" id="WP_336806221.1">
    <property type="nucleotide sequence ID" value="NZ_JBBBNY010000001.1"/>
</dbReference>
<feature type="chain" id="PRO_5046748533" description="Periplasmic mercury ion-binding protein" evidence="5">
    <location>
        <begin position="21"/>
        <end position="92"/>
    </location>
</feature>
<dbReference type="Pfam" id="PF00403">
    <property type="entry name" value="HMA"/>
    <property type="match status" value="1"/>
</dbReference>
<organism evidence="7 8">
    <name type="scientific">Fulvimonas yonginensis</name>
    <dbReference type="NCBI Taxonomy" id="1495200"/>
    <lineage>
        <taxon>Bacteria</taxon>
        <taxon>Pseudomonadati</taxon>
        <taxon>Pseudomonadota</taxon>
        <taxon>Gammaproteobacteria</taxon>
        <taxon>Lysobacterales</taxon>
        <taxon>Rhodanobacteraceae</taxon>
        <taxon>Fulvimonas</taxon>
    </lineage>
</organism>
<keyword evidence="4" id="KW-0479">Metal-binding</keyword>
<evidence type="ECO:0000259" key="6">
    <source>
        <dbReference type="PROSITE" id="PS50846"/>
    </source>
</evidence>
<comment type="subcellular location">
    <subcellularLocation>
        <location evidence="1">Cell envelope</location>
    </subcellularLocation>
    <subcellularLocation>
        <location evidence="4">Periplasm</location>
    </subcellularLocation>
</comment>
<dbReference type="InterPro" id="IPR011795">
    <property type="entry name" value="MerP"/>
</dbReference>
<evidence type="ECO:0000313" key="7">
    <source>
        <dbReference type="EMBL" id="MEI7035607.1"/>
    </source>
</evidence>
<name>A0ABU8J937_9GAMM</name>
<evidence type="ECO:0000256" key="1">
    <source>
        <dbReference type="ARBA" id="ARBA00004196"/>
    </source>
</evidence>
<keyword evidence="4" id="KW-0574">Periplasm</keyword>
<dbReference type="Proteomes" id="UP001381174">
    <property type="component" value="Unassembled WGS sequence"/>
</dbReference>
<keyword evidence="2 4" id="KW-0475">Mercuric resistance</keyword>
<comment type="function">
    <text evidence="4">Involved in mercury resistance. Acts as a mercury scavenger that specifically binds to a mercuric ion in the periplasm and probably passes it to the cytoplasmic mercuric reductase MerA via the mercuric transport protein MerT.</text>
</comment>
<proteinExistence type="predicted"/>
<keyword evidence="5" id="KW-0732">Signal</keyword>
<evidence type="ECO:0000256" key="3">
    <source>
        <dbReference type="ARBA" id="ARBA00022914"/>
    </source>
</evidence>
<dbReference type="Gene3D" id="3.30.70.100">
    <property type="match status" value="1"/>
</dbReference>
<keyword evidence="3 4" id="KW-0476">Mercury</keyword>
<dbReference type="NCBIfam" id="TIGR02052">
    <property type="entry name" value="MerP"/>
    <property type="match status" value="1"/>
</dbReference>
<evidence type="ECO:0000256" key="5">
    <source>
        <dbReference type="SAM" id="SignalP"/>
    </source>
</evidence>